<feature type="domain" description="Tr-type G" evidence="2">
    <location>
        <begin position="159"/>
        <end position="403"/>
    </location>
</feature>
<dbReference type="EMBL" id="LR877148">
    <property type="protein sequence ID" value="CAD2214963.1"/>
    <property type="molecule type" value="Genomic_DNA"/>
</dbReference>
<feature type="compositionally biased region" description="Polar residues" evidence="1">
    <location>
        <begin position="17"/>
        <end position="44"/>
    </location>
</feature>
<dbReference type="Pfam" id="PF00009">
    <property type="entry name" value="GTP_EFTU"/>
    <property type="match status" value="1"/>
</dbReference>
<protein>
    <submittedName>
        <fullName evidence="3">Elongation factor Tu GTP binding domain containing protein, putative</fullName>
    </submittedName>
</protein>
<reference evidence="3 4" key="1">
    <citation type="submission" date="2020-08" db="EMBL/GenBank/DDBJ databases">
        <authorList>
            <person name="Newling K."/>
            <person name="Davey J."/>
            <person name="Forrester S."/>
        </authorList>
    </citation>
    <scope>NUCLEOTIDE SEQUENCE [LARGE SCALE GENOMIC DNA]</scope>
    <source>
        <strain evidence="4">Crithidia deanei Carvalho (ATCC PRA-265)</strain>
    </source>
</reference>
<dbReference type="PANTHER" id="PTHR43721:SF9">
    <property type="entry name" value="GTP-BINDING PROTEIN 1"/>
    <property type="match status" value="1"/>
</dbReference>
<name>A0A7G2C8A0_9TRYP</name>
<dbReference type="GO" id="GO:0003746">
    <property type="term" value="F:translation elongation factor activity"/>
    <property type="evidence" value="ECO:0007669"/>
    <property type="project" value="UniProtKB-KW"/>
</dbReference>
<dbReference type="GO" id="GO:0003924">
    <property type="term" value="F:GTPase activity"/>
    <property type="evidence" value="ECO:0007669"/>
    <property type="project" value="InterPro"/>
</dbReference>
<feature type="compositionally biased region" description="Basic and acidic residues" evidence="1">
    <location>
        <begin position="1"/>
        <end position="16"/>
    </location>
</feature>
<keyword evidence="3" id="KW-0648">Protein biosynthesis</keyword>
<organism evidence="3 4">
    <name type="scientific">Angomonas deanei</name>
    <dbReference type="NCBI Taxonomy" id="59799"/>
    <lineage>
        <taxon>Eukaryota</taxon>
        <taxon>Discoba</taxon>
        <taxon>Euglenozoa</taxon>
        <taxon>Kinetoplastea</taxon>
        <taxon>Metakinetoplastina</taxon>
        <taxon>Trypanosomatida</taxon>
        <taxon>Trypanosomatidae</taxon>
        <taxon>Strigomonadinae</taxon>
        <taxon>Angomonas</taxon>
    </lineage>
</organism>
<dbReference type="InterPro" id="IPR027417">
    <property type="entry name" value="P-loop_NTPase"/>
</dbReference>
<proteinExistence type="predicted"/>
<dbReference type="InterPro" id="IPR000795">
    <property type="entry name" value="T_Tr_GTP-bd_dom"/>
</dbReference>
<gene>
    <name evidence="3" type="ORF">ADEAN_000241600</name>
</gene>
<dbReference type="PANTHER" id="PTHR43721">
    <property type="entry name" value="ELONGATION FACTOR TU-RELATED"/>
    <property type="match status" value="1"/>
</dbReference>
<sequence>MGDRMKQFSEDRRLRETQVNAHSDSRNTLSPTDTEKGSSPTTVGHLTAEDDEGNVEYKWRLTGISEVRLQHLVTQMKFRVAEGKGQCLYELGVTDDGVPKGLSESEIEESTATIERMASQLGYSIVVLKRCNVQSDPVPLYCAEILVSRHCATELDFGVSFCGPVDSGKSSLIAVLLTGTLDDGEGRARQLLFNHKHEINSGRTSSIAMRLWEVSNVCTPTQSRAEEKCITDDVSMALPAAACSGKEAAWPSDTSRTTTPTVQVEEGGRLISLMDFGGDVTKTMLFGLMCHMPEYVCICNSSQTPPADIAIYANICRTVGIPFLVTITKSDFLEEFEADNYFMEVSMALSNPKCYCEVLETAEDAERFCATWPAQEAADWKVPVFLLSSVTGDGLDTFRAFLTSLRGKVVVPDAEPSLQSSFEIFIEQSFLVQDVNIVRGRVAYGQVAVGSPCFIGPDEKGAFHEVRVIGIHVGGVHVNCARQGDDATFAIDSLPDCVDLSTKGKVLTTEKGDVTYEFTLSVQVLTSSLVTGMEPILYSRNIRQAVDVVAVQDTEGGRVLVQGRFKFRPEMMKAQSPAILQWTNGTAAGVVHSVYS</sequence>
<evidence type="ECO:0000259" key="2">
    <source>
        <dbReference type="Pfam" id="PF00009"/>
    </source>
</evidence>
<dbReference type="GO" id="GO:0005525">
    <property type="term" value="F:GTP binding"/>
    <property type="evidence" value="ECO:0007669"/>
    <property type="project" value="InterPro"/>
</dbReference>
<dbReference type="Gene3D" id="3.40.50.300">
    <property type="entry name" value="P-loop containing nucleotide triphosphate hydrolases"/>
    <property type="match status" value="1"/>
</dbReference>
<feature type="region of interest" description="Disordered" evidence="1">
    <location>
        <begin position="1"/>
        <end position="49"/>
    </location>
</feature>
<dbReference type="VEuPathDB" id="TriTrypDB:ADEAN_000241600"/>
<keyword evidence="4" id="KW-1185">Reference proteome</keyword>
<dbReference type="InterPro" id="IPR009000">
    <property type="entry name" value="Transl_B-barrel_sf"/>
</dbReference>
<evidence type="ECO:0000256" key="1">
    <source>
        <dbReference type="SAM" id="MobiDB-lite"/>
    </source>
</evidence>
<dbReference type="Proteomes" id="UP000515908">
    <property type="component" value="Chromosome 04"/>
</dbReference>
<dbReference type="AlphaFoldDB" id="A0A7G2C8A0"/>
<dbReference type="InterPro" id="IPR050055">
    <property type="entry name" value="EF-Tu_GTPase"/>
</dbReference>
<evidence type="ECO:0000313" key="3">
    <source>
        <dbReference type="EMBL" id="CAD2214963.1"/>
    </source>
</evidence>
<dbReference type="Gene3D" id="2.40.30.10">
    <property type="entry name" value="Translation factors"/>
    <property type="match status" value="1"/>
</dbReference>
<dbReference type="SUPFAM" id="SSF50447">
    <property type="entry name" value="Translation proteins"/>
    <property type="match status" value="1"/>
</dbReference>
<dbReference type="SUPFAM" id="SSF52540">
    <property type="entry name" value="P-loop containing nucleoside triphosphate hydrolases"/>
    <property type="match status" value="1"/>
</dbReference>
<accession>A0A7G2C8A0</accession>
<keyword evidence="3" id="KW-0251">Elongation factor</keyword>
<evidence type="ECO:0000313" key="4">
    <source>
        <dbReference type="Proteomes" id="UP000515908"/>
    </source>
</evidence>